<proteinExistence type="predicted"/>
<dbReference type="RefSeq" id="WP_147086232.1">
    <property type="nucleotide sequence ID" value="NZ_VORM01000006.1"/>
</dbReference>
<evidence type="ECO:0000313" key="3">
    <source>
        <dbReference type="Proteomes" id="UP000321578"/>
    </source>
</evidence>
<gene>
    <name evidence="2" type="ORF">ESY86_08860</name>
</gene>
<comment type="caution">
    <text evidence="2">The sequence shown here is derived from an EMBL/GenBank/DDBJ whole genome shotgun (WGS) entry which is preliminary data.</text>
</comment>
<accession>A0A5C6ZIE0</accession>
<reference evidence="2 3" key="1">
    <citation type="submission" date="2019-08" db="EMBL/GenBank/DDBJ databases">
        <title>Genomes of Subsaximicrobium wynnwilliamsii strains.</title>
        <authorList>
            <person name="Bowman J.P."/>
        </authorList>
    </citation>
    <scope>NUCLEOTIDE SEQUENCE [LARGE SCALE GENOMIC DNA]</scope>
    <source>
        <strain evidence="2 3">2-80-2</strain>
    </source>
</reference>
<sequence length="292" mass="34275">MENILACPVLAIPEDISYTTPKKIVFPTNYKISFKRRELKYLIDIAQLHNSSIQILHIKESRKLNEAQQGNKAFLETLFKDVDHSFHEMEGMSVHTGINAFIDLRKCDMVAFVNPNHSFFRSLFSTLLVEELGYHSKVPVLVLKDRNLKPKKMQNKPSVLDREIEKLHWHIQRWKADLQFTEHEINFMEQLLNADIYEQNIPDMFERIQQYLQQLKNHKIRTEKLKQLVGNHENLLGTVMKSDIDTIISDFDFKHANVESEVEESKNDFQHFKSEIFNFIGGTLKKNAAHLK</sequence>
<evidence type="ECO:0000313" key="2">
    <source>
        <dbReference type="EMBL" id="TXD89479.1"/>
    </source>
</evidence>
<dbReference type="AlphaFoldDB" id="A0A5C6ZIE0"/>
<dbReference type="SUPFAM" id="SSF52402">
    <property type="entry name" value="Adenine nucleotide alpha hydrolases-like"/>
    <property type="match status" value="1"/>
</dbReference>
<dbReference type="Proteomes" id="UP000321578">
    <property type="component" value="Unassembled WGS sequence"/>
</dbReference>
<dbReference type="EMBL" id="VORO01000007">
    <property type="protein sequence ID" value="TXD89479.1"/>
    <property type="molecule type" value="Genomic_DNA"/>
</dbReference>
<protein>
    <recommendedName>
        <fullName evidence="4">Universal stress protein</fullName>
    </recommendedName>
</protein>
<dbReference type="Gene3D" id="3.40.50.12370">
    <property type="match status" value="1"/>
</dbReference>
<dbReference type="OrthoDB" id="1431622at2"/>
<feature type="coiled-coil region" evidence="1">
    <location>
        <begin position="171"/>
        <end position="228"/>
    </location>
</feature>
<keyword evidence="1" id="KW-0175">Coiled coil</keyword>
<keyword evidence="3" id="KW-1185">Reference proteome</keyword>
<name>A0A5C6ZIE0_9FLAO</name>
<organism evidence="2 3">
    <name type="scientific">Subsaximicrobium wynnwilliamsii</name>
    <dbReference type="NCBI Taxonomy" id="291179"/>
    <lineage>
        <taxon>Bacteria</taxon>
        <taxon>Pseudomonadati</taxon>
        <taxon>Bacteroidota</taxon>
        <taxon>Flavobacteriia</taxon>
        <taxon>Flavobacteriales</taxon>
        <taxon>Flavobacteriaceae</taxon>
        <taxon>Subsaximicrobium</taxon>
    </lineage>
</organism>
<evidence type="ECO:0000256" key="1">
    <source>
        <dbReference type="SAM" id="Coils"/>
    </source>
</evidence>
<evidence type="ECO:0008006" key="4">
    <source>
        <dbReference type="Google" id="ProtNLM"/>
    </source>
</evidence>